<evidence type="ECO:0000313" key="2">
    <source>
        <dbReference type="EMBL" id="KZS88317.1"/>
    </source>
</evidence>
<dbReference type="EMBL" id="KV419438">
    <property type="protein sequence ID" value="KZS88317.1"/>
    <property type="molecule type" value="Genomic_DNA"/>
</dbReference>
<dbReference type="Proteomes" id="UP000076722">
    <property type="component" value="Unassembled WGS sequence"/>
</dbReference>
<feature type="transmembrane region" description="Helical" evidence="1">
    <location>
        <begin position="29"/>
        <end position="48"/>
    </location>
</feature>
<dbReference type="AlphaFoldDB" id="A0A164P3B2"/>
<protein>
    <submittedName>
        <fullName evidence="2">Uncharacterized protein</fullName>
    </submittedName>
</protein>
<evidence type="ECO:0000313" key="3">
    <source>
        <dbReference type="Proteomes" id="UP000076722"/>
    </source>
</evidence>
<gene>
    <name evidence="2" type="ORF">SISNIDRAFT_470309</name>
</gene>
<keyword evidence="1" id="KW-0472">Membrane</keyword>
<keyword evidence="1" id="KW-1133">Transmembrane helix</keyword>
<keyword evidence="3" id="KW-1185">Reference proteome</keyword>
<sequence>MMSCNAVANPEALKLKVLFHLARAGQLRLLWIFLEVLVIGICSELLSYQMAWTCRILRDLERYPLSVLSRTSTYGLNASLGIGQASHKSSFRYDPGSSLSLRDFPMFLVVASRYKR</sequence>
<reference evidence="2 3" key="1">
    <citation type="journal article" date="2016" name="Mol. Biol. Evol.">
        <title>Comparative Genomics of Early-Diverging Mushroom-Forming Fungi Provides Insights into the Origins of Lignocellulose Decay Capabilities.</title>
        <authorList>
            <person name="Nagy L.G."/>
            <person name="Riley R."/>
            <person name="Tritt A."/>
            <person name="Adam C."/>
            <person name="Daum C."/>
            <person name="Floudas D."/>
            <person name="Sun H."/>
            <person name="Yadav J.S."/>
            <person name="Pangilinan J."/>
            <person name="Larsson K.H."/>
            <person name="Matsuura K."/>
            <person name="Barry K."/>
            <person name="Labutti K."/>
            <person name="Kuo R."/>
            <person name="Ohm R.A."/>
            <person name="Bhattacharya S.S."/>
            <person name="Shirouzu T."/>
            <person name="Yoshinaga Y."/>
            <person name="Martin F.M."/>
            <person name="Grigoriev I.V."/>
            <person name="Hibbett D.S."/>
        </authorList>
    </citation>
    <scope>NUCLEOTIDE SEQUENCE [LARGE SCALE GENOMIC DNA]</scope>
    <source>
        <strain evidence="2 3">HHB9708</strain>
    </source>
</reference>
<name>A0A164P3B2_9AGAM</name>
<accession>A0A164P3B2</accession>
<keyword evidence="1" id="KW-0812">Transmembrane</keyword>
<organism evidence="2 3">
    <name type="scientific">Sistotremastrum niveocremeum HHB9708</name>
    <dbReference type="NCBI Taxonomy" id="1314777"/>
    <lineage>
        <taxon>Eukaryota</taxon>
        <taxon>Fungi</taxon>
        <taxon>Dikarya</taxon>
        <taxon>Basidiomycota</taxon>
        <taxon>Agaricomycotina</taxon>
        <taxon>Agaricomycetes</taxon>
        <taxon>Sistotremastrales</taxon>
        <taxon>Sistotremastraceae</taxon>
        <taxon>Sertulicium</taxon>
        <taxon>Sertulicium niveocremeum</taxon>
    </lineage>
</organism>
<proteinExistence type="predicted"/>
<evidence type="ECO:0000256" key="1">
    <source>
        <dbReference type="SAM" id="Phobius"/>
    </source>
</evidence>